<protein>
    <submittedName>
        <fullName evidence="1">Uncharacterized protein</fullName>
    </submittedName>
</protein>
<dbReference type="Proteomes" id="UP000735302">
    <property type="component" value="Unassembled WGS sequence"/>
</dbReference>
<comment type="caution">
    <text evidence="1">The sequence shown here is derived from an EMBL/GenBank/DDBJ whole genome shotgun (WGS) entry which is preliminary data.</text>
</comment>
<keyword evidence="2" id="KW-1185">Reference proteome</keyword>
<sequence length="89" mass="9559">MKKDYDLKARRLQYEVGDAVYVCDKASLKGAGAAAKRGPGNPVTTDVARVGNVAVIERKAPARGLVRVAIGDDMDRKDTPTTRGLERMG</sequence>
<gene>
    <name evidence="1" type="ORF">PoB_000015100</name>
</gene>
<dbReference type="EMBL" id="BLXT01000020">
    <property type="protein sequence ID" value="GFN73645.1"/>
    <property type="molecule type" value="Genomic_DNA"/>
</dbReference>
<name>A0AAV3XU93_9GAST</name>
<organism evidence="1 2">
    <name type="scientific">Plakobranchus ocellatus</name>
    <dbReference type="NCBI Taxonomy" id="259542"/>
    <lineage>
        <taxon>Eukaryota</taxon>
        <taxon>Metazoa</taxon>
        <taxon>Spiralia</taxon>
        <taxon>Lophotrochozoa</taxon>
        <taxon>Mollusca</taxon>
        <taxon>Gastropoda</taxon>
        <taxon>Heterobranchia</taxon>
        <taxon>Euthyneura</taxon>
        <taxon>Panpulmonata</taxon>
        <taxon>Sacoglossa</taxon>
        <taxon>Placobranchoidea</taxon>
        <taxon>Plakobranchidae</taxon>
        <taxon>Plakobranchus</taxon>
    </lineage>
</organism>
<reference evidence="1 2" key="1">
    <citation type="journal article" date="2021" name="Elife">
        <title>Chloroplast acquisition without the gene transfer in kleptoplastic sea slugs, Plakobranchus ocellatus.</title>
        <authorList>
            <person name="Maeda T."/>
            <person name="Takahashi S."/>
            <person name="Yoshida T."/>
            <person name="Shimamura S."/>
            <person name="Takaki Y."/>
            <person name="Nagai Y."/>
            <person name="Toyoda A."/>
            <person name="Suzuki Y."/>
            <person name="Arimoto A."/>
            <person name="Ishii H."/>
            <person name="Satoh N."/>
            <person name="Nishiyama T."/>
            <person name="Hasebe M."/>
            <person name="Maruyama T."/>
            <person name="Minagawa J."/>
            <person name="Obokata J."/>
            <person name="Shigenobu S."/>
        </authorList>
    </citation>
    <scope>NUCLEOTIDE SEQUENCE [LARGE SCALE GENOMIC DNA]</scope>
</reference>
<dbReference type="AlphaFoldDB" id="A0AAV3XU93"/>
<accession>A0AAV3XU93</accession>
<evidence type="ECO:0000313" key="2">
    <source>
        <dbReference type="Proteomes" id="UP000735302"/>
    </source>
</evidence>
<proteinExistence type="predicted"/>
<evidence type="ECO:0000313" key="1">
    <source>
        <dbReference type="EMBL" id="GFN73645.1"/>
    </source>
</evidence>